<evidence type="ECO:0000313" key="4">
    <source>
        <dbReference type="EMBL" id="MCU7380352.1"/>
    </source>
</evidence>
<dbReference type="InterPro" id="IPR001647">
    <property type="entry name" value="HTH_TetR"/>
</dbReference>
<organism evidence="4 5">
    <name type="scientific">Hominibacterium faecale</name>
    <dbReference type="NCBI Taxonomy" id="2839743"/>
    <lineage>
        <taxon>Bacteria</taxon>
        <taxon>Bacillati</taxon>
        <taxon>Bacillota</taxon>
        <taxon>Clostridia</taxon>
        <taxon>Peptostreptococcales</taxon>
        <taxon>Anaerovoracaceae</taxon>
        <taxon>Hominibacterium</taxon>
    </lineage>
</organism>
<dbReference type="Pfam" id="PF14278">
    <property type="entry name" value="TetR_C_8"/>
    <property type="match status" value="1"/>
</dbReference>
<dbReference type="AlphaFoldDB" id="A0A9J6QY27"/>
<dbReference type="InterPro" id="IPR039532">
    <property type="entry name" value="TetR_C_Firmicutes"/>
</dbReference>
<dbReference type="EMBL" id="JAOSHN010000009">
    <property type="protein sequence ID" value="MCU7380352.1"/>
    <property type="molecule type" value="Genomic_DNA"/>
</dbReference>
<evidence type="ECO:0000259" key="3">
    <source>
        <dbReference type="PROSITE" id="PS50977"/>
    </source>
</evidence>
<dbReference type="Proteomes" id="UP001065549">
    <property type="component" value="Unassembled WGS sequence"/>
</dbReference>
<keyword evidence="5" id="KW-1185">Reference proteome</keyword>
<dbReference type="InterPro" id="IPR050624">
    <property type="entry name" value="HTH-type_Tx_Regulator"/>
</dbReference>
<feature type="domain" description="HTH tetR-type" evidence="3">
    <location>
        <begin position="12"/>
        <end position="72"/>
    </location>
</feature>
<reference evidence="4" key="1">
    <citation type="submission" date="2022-09" db="EMBL/GenBank/DDBJ databases">
        <title>Culturomic study of gut microbiota in children with autism spectrum disorder.</title>
        <authorList>
            <person name="Efimov B.A."/>
            <person name="Chaplin A.V."/>
            <person name="Sokolova S.R."/>
            <person name="Pikina A.P."/>
            <person name="Korzhanova M."/>
            <person name="Belova V."/>
            <person name="Korostin D."/>
        </authorList>
    </citation>
    <scope>NUCLEOTIDE SEQUENCE</scope>
    <source>
        <strain evidence="4">ASD5510</strain>
    </source>
</reference>
<feature type="DNA-binding region" description="H-T-H motif" evidence="2">
    <location>
        <begin position="35"/>
        <end position="54"/>
    </location>
</feature>
<sequence length="199" mass="22788">MNEKKTADRRIRKTRLLLRQGLSKLMLKKSIKEITVKELTELVDINRGTFYLHYKDIYDMVEKIESEIMEEFRIILDAYPTSQLQQSPLFLFTEIYTYLADHADLCAAFLGENGDIAFVEKLKGLVRDKCFRTWAVKYDKADSRTFECFYAFVVSGHIGLIQDWLASGMKESPEEIAALAEEMVLHGAAALESSAQGEV</sequence>
<keyword evidence="1 2" id="KW-0238">DNA-binding</keyword>
<dbReference type="PANTHER" id="PTHR43479">
    <property type="entry name" value="ACREF/ENVCD OPERON REPRESSOR-RELATED"/>
    <property type="match status" value="1"/>
</dbReference>
<dbReference type="PANTHER" id="PTHR43479:SF7">
    <property type="entry name" value="TETR-FAMILY TRANSCRIPTIONAL REGULATOR"/>
    <property type="match status" value="1"/>
</dbReference>
<protein>
    <submittedName>
        <fullName evidence="4">TetR/AcrR family transcriptional regulator</fullName>
    </submittedName>
</protein>
<name>A0A9J6QY27_9FIRM</name>
<dbReference type="RefSeq" id="WP_253021071.1">
    <property type="nucleotide sequence ID" value="NZ_JAJAGH010000001.1"/>
</dbReference>
<dbReference type="PROSITE" id="PS50977">
    <property type="entry name" value="HTH_TETR_2"/>
    <property type="match status" value="1"/>
</dbReference>
<dbReference type="GO" id="GO:0003677">
    <property type="term" value="F:DNA binding"/>
    <property type="evidence" value="ECO:0007669"/>
    <property type="project" value="UniProtKB-UniRule"/>
</dbReference>
<dbReference type="Gene3D" id="1.10.357.10">
    <property type="entry name" value="Tetracycline Repressor, domain 2"/>
    <property type="match status" value="1"/>
</dbReference>
<proteinExistence type="predicted"/>
<dbReference type="SUPFAM" id="SSF46689">
    <property type="entry name" value="Homeodomain-like"/>
    <property type="match status" value="1"/>
</dbReference>
<evidence type="ECO:0000256" key="1">
    <source>
        <dbReference type="ARBA" id="ARBA00023125"/>
    </source>
</evidence>
<evidence type="ECO:0000313" key="5">
    <source>
        <dbReference type="Proteomes" id="UP001065549"/>
    </source>
</evidence>
<dbReference type="InterPro" id="IPR009057">
    <property type="entry name" value="Homeodomain-like_sf"/>
</dbReference>
<accession>A0A9J6QY27</accession>
<evidence type="ECO:0000256" key="2">
    <source>
        <dbReference type="PROSITE-ProRule" id="PRU00335"/>
    </source>
</evidence>
<gene>
    <name evidence="4" type="ORF">OBO34_18665</name>
</gene>
<comment type="caution">
    <text evidence="4">The sequence shown here is derived from an EMBL/GenBank/DDBJ whole genome shotgun (WGS) entry which is preliminary data.</text>
</comment>